<dbReference type="AlphaFoldDB" id="A0A6C0IE49"/>
<feature type="compositionally biased region" description="Basic and acidic residues" evidence="1">
    <location>
        <begin position="92"/>
        <end position="101"/>
    </location>
</feature>
<protein>
    <submittedName>
        <fullName evidence="3">Uncharacterized protein</fullName>
    </submittedName>
</protein>
<name>A0A6C0IE49_9ZZZZ</name>
<keyword evidence="2" id="KW-0472">Membrane</keyword>
<feature type="region of interest" description="Disordered" evidence="1">
    <location>
        <begin position="92"/>
        <end position="118"/>
    </location>
</feature>
<dbReference type="EMBL" id="MN740165">
    <property type="protein sequence ID" value="QHT91391.1"/>
    <property type="molecule type" value="Genomic_DNA"/>
</dbReference>
<accession>A0A6C0IE49</accession>
<proteinExistence type="predicted"/>
<evidence type="ECO:0000256" key="1">
    <source>
        <dbReference type="SAM" id="MobiDB-lite"/>
    </source>
</evidence>
<reference evidence="3" key="1">
    <citation type="journal article" date="2020" name="Nature">
        <title>Giant virus diversity and host interactions through global metagenomics.</title>
        <authorList>
            <person name="Schulz F."/>
            <person name="Roux S."/>
            <person name="Paez-Espino D."/>
            <person name="Jungbluth S."/>
            <person name="Walsh D.A."/>
            <person name="Denef V.J."/>
            <person name="McMahon K.D."/>
            <person name="Konstantinidis K.T."/>
            <person name="Eloe-Fadrosh E.A."/>
            <person name="Kyrpides N.C."/>
            <person name="Woyke T."/>
        </authorList>
    </citation>
    <scope>NUCLEOTIDE SEQUENCE</scope>
    <source>
        <strain evidence="3">GVMAG-M-3300023184-77</strain>
    </source>
</reference>
<keyword evidence="2" id="KW-0812">Transmembrane</keyword>
<feature type="transmembrane region" description="Helical" evidence="2">
    <location>
        <begin position="12"/>
        <end position="29"/>
    </location>
</feature>
<evidence type="ECO:0000256" key="2">
    <source>
        <dbReference type="SAM" id="Phobius"/>
    </source>
</evidence>
<keyword evidence="2" id="KW-1133">Transmembrane helix</keyword>
<evidence type="ECO:0000313" key="3">
    <source>
        <dbReference type="EMBL" id="QHT91391.1"/>
    </source>
</evidence>
<organism evidence="3">
    <name type="scientific">viral metagenome</name>
    <dbReference type="NCBI Taxonomy" id="1070528"/>
    <lineage>
        <taxon>unclassified sequences</taxon>
        <taxon>metagenomes</taxon>
        <taxon>organismal metagenomes</taxon>
    </lineage>
</organism>
<sequence>MKLMNLLKKNAVPIFIVLVAVTLVLYMNYKPEGFYQRKELLNEGRCKEKMKSGAGSTRVINGKTVHRGSYTWNNGTCWAPCGHGRKMRSVDKCGSLDDRDTSGQTKRPKAYSTDPYVA</sequence>